<keyword evidence="4" id="KW-0808">Transferase</keyword>
<feature type="domain" description="Scytalone dehydratase-like protein Arp1 N-terminal" evidence="3">
    <location>
        <begin position="49"/>
        <end position="157"/>
    </location>
</feature>
<name>A0A1G4B4M1_9PEZI</name>
<dbReference type="GeneID" id="34561581"/>
<organism evidence="4 5">
    <name type="scientific">Colletotrichum orchidophilum</name>
    <dbReference type="NCBI Taxonomy" id="1209926"/>
    <lineage>
        <taxon>Eukaryota</taxon>
        <taxon>Fungi</taxon>
        <taxon>Dikarya</taxon>
        <taxon>Ascomycota</taxon>
        <taxon>Pezizomycotina</taxon>
        <taxon>Sordariomycetes</taxon>
        <taxon>Hypocreomycetidae</taxon>
        <taxon>Glomerellales</taxon>
        <taxon>Glomerellaceae</taxon>
        <taxon>Colletotrichum</taxon>
    </lineage>
</organism>
<dbReference type="EMBL" id="MJBS01000072">
    <property type="protein sequence ID" value="OHE96222.1"/>
    <property type="molecule type" value="Genomic_DNA"/>
</dbReference>
<dbReference type="InterPro" id="IPR058329">
    <property type="entry name" value="Arp1_N"/>
</dbReference>
<dbReference type="InterPro" id="IPR023631">
    <property type="entry name" value="Amidase_dom"/>
</dbReference>
<sequence>MHILLVSGLFCALLGLSMGQKFVSTVVRLGDVAYYMHFIDTAHAAVPSDLPSDRTAEPCTVLDVGSEPLDVGRLSKHLENFVRRDDVWSYRFLSSVVIQTFDATFQLGEDVGQLLRDHGAQFVSVSIVGTASSGKEPLPEGPYFIHHGKLHLVYRLYPDSADAFMVATVPTQETGTYRSLDGAAYGEQYPSALTVAVPSRLYYKKTAEKPYAGYRLAVKDIIDLKGLKTGASSRAYTSLYPVRSSNAPALQKLIDLGFEVVGKLKTTQFADSEWPTCDWVDYQAPFNPRGDGYLTTSGSSAGSAAAIASYPWLDFTLGTDTLGSIRAPAAAQGVFGMRSSLGAASFEGVVPYSPMFDTLGGFARTAEEFSILAKALYGGSTSRSDDFKKPTRILYPTDYWPVSDENSQKVFDKFIARLESFLGVQRTHINLARLWKETNPEGVETPLNEYFNHVFEWSANPDQWTGFFKEFVEEYEKKNGKPPVLNPQLRFKKEYLPTITLEQQKEGRRLMDVYQKWFYQEVMPPSQNGYSETILVLPWTTGKPDYRDKYRDGPQKFTGVGFFFYNVGPYAHAPELIVPVEPTSYKSKFTGMIEDLPAAVGLIGSKGSDIMLTELLRVMMADAEVVYGGASLPEAQHTL</sequence>
<dbReference type="Pfam" id="PF01425">
    <property type="entry name" value="Amidase"/>
    <property type="match status" value="1"/>
</dbReference>
<keyword evidence="1" id="KW-0732">Signal</keyword>
<dbReference type="OrthoDB" id="5407847at2759"/>
<proteinExistence type="predicted"/>
<accession>A0A1G4B4M1</accession>
<comment type="caution">
    <text evidence="4">The sequence shown here is derived from an EMBL/GenBank/DDBJ whole genome shotgun (WGS) entry which is preliminary data.</text>
</comment>
<evidence type="ECO:0000313" key="5">
    <source>
        <dbReference type="Proteomes" id="UP000176998"/>
    </source>
</evidence>
<dbReference type="PANTHER" id="PTHR46310:SF7">
    <property type="entry name" value="AMIDASE 1"/>
    <property type="match status" value="1"/>
</dbReference>
<dbReference type="AlphaFoldDB" id="A0A1G4B4M1"/>
<feature type="domain" description="Amidase" evidence="2">
    <location>
        <begin position="188"/>
        <end position="420"/>
    </location>
</feature>
<evidence type="ECO:0000259" key="2">
    <source>
        <dbReference type="Pfam" id="PF01425"/>
    </source>
</evidence>
<reference evidence="4 5" key="1">
    <citation type="submission" date="2016-09" db="EMBL/GenBank/DDBJ databases">
        <authorList>
            <person name="Capua I."/>
            <person name="De Benedictis P."/>
            <person name="Joannis T."/>
            <person name="Lombin L.H."/>
            <person name="Cattoli G."/>
        </authorList>
    </citation>
    <scope>NUCLEOTIDE SEQUENCE [LARGE SCALE GENOMIC DNA]</scope>
    <source>
        <strain evidence="4 5">IMI 309357</strain>
    </source>
</reference>
<evidence type="ECO:0000259" key="3">
    <source>
        <dbReference type="Pfam" id="PF26053"/>
    </source>
</evidence>
<dbReference type="STRING" id="1209926.A0A1G4B4M1"/>
<dbReference type="Pfam" id="PF26053">
    <property type="entry name" value="DUF8016"/>
    <property type="match status" value="1"/>
</dbReference>
<dbReference type="Proteomes" id="UP000176998">
    <property type="component" value="Unassembled WGS sequence"/>
</dbReference>
<dbReference type="GO" id="GO:0016740">
    <property type="term" value="F:transferase activity"/>
    <property type="evidence" value="ECO:0007669"/>
    <property type="project" value="UniProtKB-KW"/>
</dbReference>
<dbReference type="SUPFAM" id="SSF75304">
    <property type="entry name" value="Amidase signature (AS) enzymes"/>
    <property type="match status" value="1"/>
</dbReference>
<protein>
    <submittedName>
        <fullName evidence="4">Glutamyl-tRNA(Gln) amidotransferase</fullName>
    </submittedName>
</protein>
<feature type="signal peptide" evidence="1">
    <location>
        <begin position="1"/>
        <end position="19"/>
    </location>
</feature>
<gene>
    <name evidence="4" type="ORF">CORC01_08440</name>
</gene>
<dbReference type="InterPro" id="IPR036928">
    <property type="entry name" value="AS_sf"/>
</dbReference>
<keyword evidence="5" id="KW-1185">Reference proteome</keyword>
<evidence type="ECO:0000313" key="4">
    <source>
        <dbReference type="EMBL" id="OHE96222.1"/>
    </source>
</evidence>
<dbReference type="PANTHER" id="PTHR46310">
    <property type="entry name" value="AMIDASE 1"/>
    <property type="match status" value="1"/>
</dbReference>
<dbReference type="Gene3D" id="3.90.1300.10">
    <property type="entry name" value="Amidase signature (AS) domain"/>
    <property type="match status" value="1"/>
</dbReference>
<feature type="chain" id="PRO_5009602464" evidence="1">
    <location>
        <begin position="20"/>
        <end position="639"/>
    </location>
</feature>
<evidence type="ECO:0000256" key="1">
    <source>
        <dbReference type="SAM" id="SignalP"/>
    </source>
</evidence>
<dbReference type="RefSeq" id="XP_022473383.1">
    <property type="nucleotide sequence ID" value="XM_022620071.1"/>
</dbReference>